<comment type="similarity">
    <text evidence="12">Belongs to the WD repeat WDR6 family.</text>
</comment>
<dbReference type="Gene3D" id="2.130.10.10">
    <property type="entry name" value="YVTN repeat-like/Quinoprotein amine dehydrogenase"/>
    <property type="match status" value="3"/>
</dbReference>
<evidence type="ECO:0000256" key="11">
    <source>
        <dbReference type="ARBA" id="ARBA00029602"/>
    </source>
</evidence>
<comment type="function">
    <text evidence="14">Molecular chaperone; assists the folding of proteins upon ATP hydrolysis. Known to play a role, in vitro, in the folding of actin and tubulin. Required for correct subcellular localization of pgl-1.</text>
</comment>
<evidence type="ECO:0000256" key="15">
    <source>
        <dbReference type="ARBA" id="ARBA00064252"/>
    </source>
</evidence>
<keyword evidence="9" id="KW-0067">ATP-binding</keyword>
<dbReference type="SUPFAM" id="SSF48592">
    <property type="entry name" value="GroEL equatorial domain-like"/>
    <property type="match status" value="1"/>
</dbReference>
<dbReference type="GO" id="GO:0016887">
    <property type="term" value="F:ATP hydrolysis activity"/>
    <property type="evidence" value="ECO:0007669"/>
    <property type="project" value="InterPro"/>
</dbReference>
<dbReference type="InterPro" id="IPR002423">
    <property type="entry name" value="Cpn60/GroEL/TCP-1"/>
</dbReference>
<dbReference type="SUPFAM" id="SSF54849">
    <property type="entry name" value="GroEL-intermediate domain like"/>
    <property type="match status" value="1"/>
</dbReference>
<organism evidence="17">
    <name type="scientific">Darwinula stevensoni</name>
    <dbReference type="NCBI Taxonomy" id="69355"/>
    <lineage>
        <taxon>Eukaryota</taxon>
        <taxon>Metazoa</taxon>
        <taxon>Ecdysozoa</taxon>
        <taxon>Arthropoda</taxon>
        <taxon>Crustacea</taxon>
        <taxon>Oligostraca</taxon>
        <taxon>Ostracoda</taxon>
        <taxon>Podocopa</taxon>
        <taxon>Podocopida</taxon>
        <taxon>Darwinulocopina</taxon>
        <taxon>Darwinuloidea</taxon>
        <taxon>Darwinulidae</taxon>
        <taxon>Darwinula</taxon>
    </lineage>
</organism>
<evidence type="ECO:0000256" key="3">
    <source>
        <dbReference type="ARBA" id="ARBA00016981"/>
    </source>
</evidence>
<dbReference type="PROSITE" id="PS50082">
    <property type="entry name" value="WD_REPEATS_2"/>
    <property type="match status" value="2"/>
</dbReference>
<keyword evidence="8" id="KW-0547">Nucleotide-binding</keyword>
<keyword evidence="5 16" id="KW-0853">WD repeat</keyword>
<dbReference type="CDD" id="cd03341">
    <property type="entry name" value="TCP1_theta"/>
    <property type="match status" value="1"/>
</dbReference>
<sequence>MRFFHGLEEAVIRNIEACKEFAQSIRSAYGPNGRNKMIINHIQKLFIQHPAAKLMVLASQMQEQEVGDGTNFVITFSGALLEYAEDLLRMGLTPMEVVRGYEMALQKALDILPSLVVKEVKDFQNLDEVVSAMKASIMSKQCGSEDFLTRLIAQACSSILPGKTTFNVDNVRVCKIPGAGVNQSQVVQGMVFKRGVEGNINRMEKAKIAVFTCPLDLQQTETKGTVLIRSAEELMNYSRGEENMLEKQLQSIAESGATVVVSGGKFGDMSLHYLNKYGLMGVRLNSKFDVRRLCKTIAATALPKIRAPTPEELGDCDLVYVDEIGDTSVVVFPKMLAENAGVKQTEALAQLLAAHQEGNKKAGFNIETEGKSVVLDAEAAGILDAYLMKMWGLRYATQAACTILKVDEIIMSKPSGGPKPRLGNTLQVMQVENPNKKVHALEVLPPGTVIHNIKEISSNALLVFGEKYLSVISFEVPGEEISMKIQKSWLQNDWILDAALLHSFSSQSNGETCEFSALTAHNRLLFVLESKTIEKGVIFSIEYDPELQVLATASDDRSVRTWSIMGDQNQDVALSHFWQHAKITPQLVLYGHVARVRTVALTPSFLLSIGEDSLLCIWDWKGQLISKREPHPSSAIWCVDYDPLRNLIFTGGGDSSIRITMPSHMSPNGKMTYPPLGKAYLLTLLDDSCCFVILYDGQIFLVEIPTSKWEHQGGESIVKLQQRFGKLHGSHGVTSIGDVGDNLWYSCGRDGTFCLFQQESSGHFVSLQRVSSPTPWIANMFWSFCIPLACGFHAADFCLWEVSSGVSVFKMNCGGGHRSWDIYLDVQHSLLSLVFVYIKDSGLCILKETHPLASLTDSDNVFLITGSEDTSVGVWNESFAPAGFCVHHATGVRALSILVYKDSTLLFSGSGRSHLCAWRLSLQSGFPQVLMENLTSLTLPAAFGFENGEECDTRIMALDSIHNEQDVLLAVALSDGTVRLVKFQDSSGLNLELALLALKNCPLGVKWFLCDSILYLLAWATDGHIRLFSCTQDGWRSHKPFALHQSGINAMDVVHIKNVQKRNSIVLGSGGDDNAITLSLISPCPDLSLLAKDTFSHLHSAQVTGLKFLSDPMFFVTCSVDQRLILLQWSLEERAGKFHFQISVMHILVSSIPDIHAMLLSYCKDQTWLWVIGAGIQRFSLVFPN</sequence>
<dbReference type="PANTHER" id="PTHR14344:SF3">
    <property type="entry name" value="WD REPEAT-CONTAINING PROTEIN 6"/>
    <property type="match status" value="1"/>
</dbReference>
<dbReference type="InterPro" id="IPR012721">
    <property type="entry name" value="Chap_CCT_theta"/>
</dbReference>
<dbReference type="GO" id="GO:0005524">
    <property type="term" value="F:ATP binding"/>
    <property type="evidence" value="ECO:0007669"/>
    <property type="project" value="UniProtKB-KW"/>
</dbReference>
<evidence type="ECO:0000256" key="4">
    <source>
        <dbReference type="ARBA" id="ARBA00022490"/>
    </source>
</evidence>
<name>A0A7R8ZX22_9CRUS</name>
<dbReference type="OrthoDB" id="1748577at2759"/>
<comment type="subunit">
    <text evidence="15">Heterooligomeric complex.</text>
</comment>
<evidence type="ECO:0000256" key="12">
    <source>
        <dbReference type="ARBA" id="ARBA00038255"/>
    </source>
</evidence>
<dbReference type="FunFam" id="3.50.7.10:FF:000008">
    <property type="entry name" value="T-complex protein 1 subunit theta"/>
    <property type="match status" value="1"/>
</dbReference>
<dbReference type="SUPFAM" id="SSF52029">
    <property type="entry name" value="GroEL apical domain-like"/>
    <property type="match status" value="1"/>
</dbReference>
<evidence type="ECO:0000256" key="16">
    <source>
        <dbReference type="PROSITE-ProRule" id="PRU00221"/>
    </source>
</evidence>
<evidence type="ECO:0000256" key="8">
    <source>
        <dbReference type="ARBA" id="ARBA00022741"/>
    </source>
</evidence>
<evidence type="ECO:0000256" key="10">
    <source>
        <dbReference type="ARBA" id="ARBA00023186"/>
    </source>
</evidence>
<dbReference type="InterPro" id="IPR015943">
    <property type="entry name" value="WD40/YVTN_repeat-like_dom_sf"/>
</dbReference>
<evidence type="ECO:0000256" key="7">
    <source>
        <dbReference type="ARBA" id="ARBA00022737"/>
    </source>
</evidence>
<keyword evidence="10" id="KW-0143">Chaperone</keyword>
<dbReference type="AlphaFoldDB" id="A0A7R8ZX22"/>
<dbReference type="Pfam" id="PF00400">
    <property type="entry name" value="WD40"/>
    <property type="match status" value="3"/>
</dbReference>
<dbReference type="InterPro" id="IPR002194">
    <property type="entry name" value="Chaperonin_TCP-1_CS"/>
</dbReference>
<evidence type="ECO:0000256" key="5">
    <source>
        <dbReference type="ARBA" id="ARBA00022574"/>
    </source>
</evidence>
<dbReference type="InterPro" id="IPR027413">
    <property type="entry name" value="GROEL-like_equatorial_sf"/>
</dbReference>
<dbReference type="GO" id="GO:0030488">
    <property type="term" value="P:tRNA methylation"/>
    <property type="evidence" value="ECO:0007669"/>
    <property type="project" value="TreeGrafter"/>
</dbReference>
<dbReference type="GO" id="GO:0005737">
    <property type="term" value="C:cytoplasm"/>
    <property type="evidence" value="ECO:0007669"/>
    <property type="project" value="UniProtKB-SubCell"/>
</dbReference>
<protein>
    <recommendedName>
        <fullName evidence="3">T-complex protein 1 subunit theta</fullName>
    </recommendedName>
    <alternativeName>
        <fullName evidence="11">CCT-theta</fullName>
    </alternativeName>
    <alternativeName>
        <fullName evidence="13">tRNA (34-2'-O)-methyltransferase regulator WDR6</fullName>
    </alternativeName>
</protein>
<evidence type="ECO:0000256" key="14">
    <source>
        <dbReference type="ARBA" id="ARBA00058723"/>
    </source>
</evidence>
<accession>A0A7R8ZX22</accession>
<evidence type="ECO:0000256" key="2">
    <source>
        <dbReference type="ARBA" id="ARBA00008020"/>
    </source>
</evidence>
<evidence type="ECO:0000313" key="17">
    <source>
        <dbReference type="EMBL" id="CAD7240067.1"/>
    </source>
</evidence>
<comment type="similarity">
    <text evidence="2">Belongs to the TCP-1 chaperonin family.</text>
</comment>
<dbReference type="GO" id="GO:0051082">
    <property type="term" value="F:unfolded protein binding"/>
    <property type="evidence" value="ECO:0007669"/>
    <property type="project" value="InterPro"/>
</dbReference>
<evidence type="ECO:0000256" key="1">
    <source>
        <dbReference type="ARBA" id="ARBA00004496"/>
    </source>
</evidence>
<dbReference type="EMBL" id="CAJPEV010000006">
    <property type="protein sequence ID" value="CAG0878581.1"/>
    <property type="molecule type" value="Genomic_DNA"/>
</dbReference>
<dbReference type="Gene3D" id="3.50.7.10">
    <property type="entry name" value="GroEL"/>
    <property type="match status" value="1"/>
</dbReference>
<keyword evidence="18" id="KW-1185">Reference proteome</keyword>
<dbReference type="Proteomes" id="UP000677054">
    <property type="component" value="Unassembled WGS sequence"/>
</dbReference>
<comment type="subcellular location">
    <subcellularLocation>
        <location evidence="1">Cytoplasm</location>
    </subcellularLocation>
</comment>
<dbReference type="PROSITE" id="PS00750">
    <property type="entry name" value="TCP1_1"/>
    <property type="match status" value="1"/>
</dbReference>
<dbReference type="InterPro" id="IPR027410">
    <property type="entry name" value="TCP-1-like_intermed_sf"/>
</dbReference>
<evidence type="ECO:0000256" key="6">
    <source>
        <dbReference type="ARBA" id="ARBA00022694"/>
    </source>
</evidence>
<keyword evidence="7" id="KW-0677">Repeat</keyword>
<evidence type="ECO:0000256" key="13">
    <source>
        <dbReference type="ARBA" id="ARBA00040154"/>
    </source>
</evidence>
<dbReference type="InterPro" id="IPR036322">
    <property type="entry name" value="WD40_repeat_dom_sf"/>
</dbReference>
<dbReference type="PANTHER" id="PTHR14344">
    <property type="entry name" value="WD REPEAT PROTEIN"/>
    <property type="match status" value="1"/>
</dbReference>
<dbReference type="NCBIfam" id="TIGR02346">
    <property type="entry name" value="chap_CCT_theta"/>
    <property type="match status" value="1"/>
</dbReference>
<feature type="repeat" description="WD" evidence="16">
    <location>
        <begin position="589"/>
        <end position="619"/>
    </location>
</feature>
<dbReference type="SMART" id="SM00320">
    <property type="entry name" value="WD40"/>
    <property type="match status" value="7"/>
</dbReference>
<reference evidence="17" key="1">
    <citation type="submission" date="2020-11" db="EMBL/GenBank/DDBJ databases">
        <authorList>
            <person name="Tran Van P."/>
        </authorList>
    </citation>
    <scope>NUCLEOTIDE SEQUENCE</scope>
</reference>
<feature type="repeat" description="WD" evidence="16">
    <location>
        <begin position="538"/>
        <end position="564"/>
    </location>
</feature>
<dbReference type="InterPro" id="IPR051973">
    <property type="entry name" value="tRNA_Anticodon_Mtase-Reg"/>
</dbReference>
<dbReference type="InterPro" id="IPR027409">
    <property type="entry name" value="GroEL-like_apical_dom_sf"/>
</dbReference>
<keyword evidence="6" id="KW-0819">tRNA processing</keyword>
<proteinExistence type="inferred from homology"/>
<keyword evidence="4" id="KW-0963">Cytoplasm</keyword>
<evidence type="ECO:0000313" key="18">
    <source>
        <dbReference type="Proteomes" id="UP000677054"/>
    </source>
</evidence>
<dbReference type="PROSITE" id="PS00995">
    <property type="entry name" value="TCP1_3"/>
    <property type="match status" value="1"/>
</dbReference>
<dbReference type="Gene3D" id="1.10.560.10">
    <property type="entry name" value="GroEL-like equatorial domain"/>
    <property type="match status" value="2"/>
</dbReference>
<dbReference type="SUPFAM" id="SSF50978">
    <property type="entry name" value="WD40 repeat-like"/>
    <property type="match status" value="3"/>
</dbReference>
<dbReference type="InterPro" id="IPR001680">
    <property type="entry name" value="WD40_rpt"/>
</dbReference>
<dbReference type="EMBL" id="LR899523">
    <property type="protein sequence ID" value="CAD7240067.1"/>
    <property type="molecule type" value="Genomic_DNA"/>
</dbReference>
<evidence type="ECO:0000256" key="9">
    <source>
        <dbReference type="ARBA" id="ARBA00022840"/>
    </source>
</evidence>
<dbReference type="GO" id="GO:0006457">
    <property type="term" value="P:protein folding"/>
    <property type="evidence" value="ECO:0007669"/>
    <property type="project" value="InterPro"/>
</dbReference>
<dbReference type="Pfam" id="PF00118">
    <property type="entry name" value="Cpn60_TCP1"/>
    <property type="match status" value="1"/>
</dbReference>
<gene>
    <name evidence="17" type="ORF">DSTB1V02_LOCUS104</name>
</gene>